<dbReference type="InterPro" id="IPR011009">
    <property type="entry name" value="Kinase-like_dom_sf"/>
</dbReference>
<name>A0ABR3AQW8_PHYBL</name>
<dbReference type="InterPro" id="IPR017441">
    <property type="entry name" value="Protein_kinase_ATP_BS"/>
</dbReference>
<dbReference type="PANTHER" id="PTHR24346">
    <property type="entry name" value="MAP/MICROTUBULE AFFINITY-REGULATING KINASE"/>
    <property type="match status" value="1"/>
</dbReference>
<dbReference type="Pfam" id="PF00069">
    <property type="entry name" value="Pkinase"/>
    <property type="match status" value="1"/>
</dbReference>
<keyword evidence="5" id="KW-0418">Kinase</keyword>
<feature type="compositionally biased region" description="Low complexity" evidence="10">
    <location>
        <begin position="465"/>
        <end position="476"/>
    </location>
</feature>
<dbReference type="PROSITE" id="PS00107">
    <property type="entry name" value="PROTEIN_KINASE_ATP"/>
    <property type="match status" value="1"/>
</dbReference>
<feature type="domain" description="Protein kinase" evidence="11">
    <location>
        <begin position="59"/>
        <end position="317"/>
    </location>
</feature>
<evidence type="ECO:0000313" key="13">
    <source>
        <dbReference type="EMBL" id="KAL0079234.1"/>
    </source>
</evidence>
<dbReference type="EC" id="2.7.11.1" evidence="1"/>
<evidence type="ECO:0000256" key="10">
    <source>
        <dbReference type="SAM" id="MobiDB-lite"/>
    </source>
</evidence>
<dbReference type="SUPFAM" id="SSF103243">
    <property type="entry name" value="KA1-like"/>
    <property type="match status" value="1"/>
</dbReference>
<dbReference type="SUPFAM" id="SSF56112">
    <property type="entry name" value="Protein kinase-like (PK-like)"/>
    <property type="match status" value="1"/>
</dbReference>
<comment type="catalytic activity">
    <reaction evidence="8">
        <text>L-seryl-[protein] + ATP = O-phospho-L-seryl-[protein] + ADP + H(+)</text>
        <dbReference type="Rhea" id="RHEA:17989"/>
        <dbReference type="Rhea" id="RHEA-COMP:9863"/>
        <dbReference type="Rhea" id="RHEA-COMP:11604"/>
        <dbReference type="ChEBI" id="CHEBI:15378"/>
        <dbReference type="ChEBI" id="CHEBI:29999"/>
        <dbReference type="ChEBI" id="CHEBI:30616"/>
        <dbReference type="ChEBI" id="CHEBI:83421"/>
        <dbReference type="ChEBI" id="CHEBI:456216"/>
        <dbReference type="EC" id="2.7.11.1"/>
    </reaction>
</comment>
<evidence type="ECO:0000259" key="12">
    <source>
        <dbReference type="PROSITE" id="PS50032"/>
    </source>
</evidence>
<dbReference type="InterPro" id="IPR008271">
    <property type="entry name" value="Ser/Thr_kinase_AS"/>
</dbReference>
<feature type="domain" description="KA1" evidence="12">
    <location>
        <begin position="695"/>
        <end position="744"/>
    </location>
</feature>
<organism evidence="13 14">
    <name type="scientific">Phycomyces blakesleeanus</name>
    <dbReference type="NCBI Taxonomy" id="4837"/>
    <lineage>
        <taxon>Eukaryota</taxon>
        <taxon>Fungi</taxon>
        <taxon>Fungi incertae sedis</taxon>
        <taxon>Mucoromycota</taxon>
        <taxon>Mucoromycotina</taxon>
        <taxon>Mucoromycetes</taxon>
        <taxon>Mucorales</taxon>
        <taxon>Phycomycetaceae</taxon>
        <taxon>Phycomyces</taxon>
    </lineage>
</organism>
<evidence type="ECO:0000313" key="14">
    <source>
        <dbReference type="Proteomes" id="UP001448207"/>
    </source>
</evidence>
<feature type="compositionally biased region" description="Low complexity" evidence="10">
    <location>
        <begin position="344"/>
        <end position="355"/>
    </location>
</feature>
<evidence type="ECO:0000256" key="2">
    <source>
        <dbReference type="ARBA" id="ARBA00022527"/>
    </source>
</evidence>
<feature type="compositionally biased region" description="Polar residues" evidence="10">
    <location>
        <begin position="450"/>
        <end position="464"/>
    </location>
</feature>
<protein>
    <recommendedName>
        <fullName evidence="1">non-specific serine/threonine protein kinase</fullName>
        <ecNumber evidence="1">2.7.11.1</ecNumber>
    </recommendedName>
</protein>
<feature type="region of interest" description="Disordered" evidence="10">
    <location>
        <begin position="437"/>
        <end position="509"/>
    </location>
</feature>
<keyword evidence="3" id="KW-0808">Transferase</keyword>
<evidence type="ECO:0000256" key="8">
    <source>
        <dbReference type="ARBA" id="ARBA00048679"/>
    </source>
</evidence>
<dbReference type="Gene3D" id="3.30.310.80">
    <property type="entry name" value="Kinase associated domain 1, KA1"/>
    <property type="match status" value="1"/>
</dbReference>
<feature type="compositionally biased region" description="Basic and acidic residues" evidence="10">
    <location>
        <begin position="393"/>
        <end position="403"/>
    </location>
</feature>
<dbReference type="PROSITE" id="PS50032">
    <property type="entry name" value="KA1"/>
    <property type="match status" value="1"/>
</dbReference>
<keyword evidence="2" id="KW-0723">Serine/threonine-protein kinase</keyword>
<evidence type="ECO:0000256" key="7">
    <source>
        <dbReference type="ARBA" id="ARBA00047899"/>
    </source>
</evidence>
<gene>
    <name evidence="13" type="ORF">J3Q64DRAFT_1644993</name>
</gene>
<evidence type="ECO:0000256" key="3">
    <source>
        <dbReference type="ARBA" id="ARBA00022679"/>
    </source>
</evidence>
<evidence type="ECO:0000256" key="5">
    <source>
        <dbReference type="ARBA" id="ARBA00022777"/>
    </source>
</evidence>
<dbReference type="InterPro" id="IPR028375">
    <property type="entry name" value="KA1/Ssp2_C"/>
</dbReference>
<comment type="caution">
    <text evidence="13">The sequence shown here is derived from an EMBL/GenBank/DDBJ whole genome shotgun (WGS) entry which is preliminary data.</text>
</comment>
<dbReference type="InterPro" id="IPR001772">
    <property type="entry name" value="KA1_dom"/>
</dbReference>
<dbReference type="InterPro" id="IPR000719">
    <property type="entry name" value="Prot_kinase_dom"/>
</dbReference>
<feature type="region of interest" description="Disordered" evidence="10">
    <location>
        <begin position="522"/>
        <end position="604"/>
    </location>
</feature>
<feature type="region of interest" description="Disordered" evidence="10">
    <location>
        <begin position="336"/>
        <end position="421"/>
    </location>
</feature>
<dbReference type="SMART" id="SM00220">
    <property type="entry name" value="S_TKc"/>
    <property type="match status" value="1"/>
</dbReference>
<feature type="compositionally biased region" description="Polar residues" evidence="10">
    <location>
        <begin position="541"/>
        <end position="551"/>
    </location>
</feature>
<proteinExistence type="predicted"/>
<keyword evidence="4 9" id="KW-0547">Nucleotide-binding</keyword>
<dbReference type="Gene3D" id="1.10.510.10">
    <property type="entry name" value="Transferase(Phosphotransferase) domain 1"/>
    <property type="match status" value="1"/>
</dbReference>
<sequence length="751" mass="82241">MLDLPPLSLEHSDIPDQPIIATNPAPVHLPVPVPVSVPAPNPNPTPQRGQRKQAKLGPYLLMQTLGMGEFGKVKLGVHSETGKEVAVKLIRKTDVETASRLGKVEKEISLLKHPHIVKLLDVIETEKHIGILLEYASGGELFEHIVLHRRLREKDARKLFAQLASTVHYMHQKNIVHRDLKLENLLLDKEHNLVVTDFGFANQFSAVNDLMSTSCGSPCYAAPELVTNRGLYGGTAADIWSCGVILYAMLCGYLPFDDDPANPNGDNIILLYRYILSSSLTFPDYVTQPAQDLLRQLLVSDPLQRCTLDTVLHHPWLLPHREFLDLTPEELEQTATGKRQLLVSQSETTSVSSGSKTDDDIQDQNSPIPLRSRPASSLATKEAPNPTPPRPMRKPENPTKETRGGVSQGQKTSENSGAHLGRHRRLLSFLAGPKAMNNNSSANITNNNTQKTTLKPSNSITARRSSNSNPNENNNSKNDDDNINNNNNNNNNNNKPIPPAPQPTASTSTRLRSKLLASVRGIVTPPQANNNHKNLDKNFKSPPSQSVSINRPSKQGPSPQKPSVSESLLSPNHDSESESAYSAPSLPGSLTHVAPPSPASGLRRYQGPIDRRVLTSRPPMDVLLDLIRLLTALGIDVKNDVGYKLQCSRRANRASVVAASRVSEVEEAQGVSETVRRDSATFGLSQAEPIYGDPSIDKGDQVLFELEICQCSDMRLYILDCHSVAGSEGAYRFVMQKLLALLDLGSVQATN</sequence>
<comment type="catalytic activity">
    <reaction evidence="7">
        <text>L-threonyl-[protein] + ATP = O-phospho-L-threonyl-[protein] + ADP + H(+)</text>
        <dbReference type="Rhea" id="RHEA:46608"/>
        <dbReference type="Rhea" id="RHEA-COMP:11060"/>
        <dbReference type="Rhea" id="RHEA-COMP:11605"/>
        <dbReference type="ChEBI" id="CHEBI:15378"/>
        <dbReference type="ChEBI" id="CHEBI:30013"/>
        <dbReference type="ChEBI" id="CHEBI:30616"/>
        <dbReference type="ChEBI" id="CHEBI:61977"/>
        <dbReference type="ChEBI" id="CHEBI:456216"/>
        <dbReference type="EC" id="2.7.11.1"/>
    </reaction>
</comment>
<reference evidence="13 14" key="1">
    <citation type="submission" date="2024-04" db="EMBL/GenBank/DDBJ databases">
        <title>Symmetric and asymmetric DNA N6-adenine methylation regulates different biological responses in Mucorales.</title>
        <authorList>
            <consortium name="Lawrence Berkeley National Laboratory"/>
            <person name="Lax C."/>
            <person name="Mondo S.J."/>
            <person name="Osorio-Concepcion M."/>
            <person name="Muszewska A."/>
            <person name="Corrochano-Luque M."/>
            <person name="Gutierrez G."/>
            <person name="Riley R."/>
            <person name="Lipzen A."/>
            <person name="Guo J."/>
            <person name="Hundley H."/>
            <person name="Amirebrahimi M."/>
            <person name="Ng V."/>
            <person name="Lorenzo-Gutierrez D."/>
            <person name="Binder U."/>
            <person name="Yang J."/>
            <person name="Song Y."/>
            <person name="Canovas D."/>
            <person name="Navarro E."/>
            <person name="Freitag M."/>
            <person name="Gabaldon T."/>
            <person name="Grigoriev I.V."/>
            <person name="Corrochano L.M."/>
            <person name="Nicolas F.E."/>
            <person name="Garre V."/>
        </authorList>
    </citation>
    <scope>NUCLEOTIDE SEQUENCE [LARGE SCALE GENOMIC DNA]</scope>
    <source>
        <strain evidence="13 14">L51</strain>
    </source>
</reference>
<dbReference type="EMBL" id="JBCLYO010000022">
    <property type="protein sequence ID" value="KAL0079234.1"/>
    <property type="molecule type" value="Genomic_DNA"/>
</dbReference>
<dbReference type="Proteomes" id="UP001448207">
    <property type="component" value="Unassembled WGS sequence"/>
</dbReference>
<keyword evidence="14" id="KW-1185">Reference proteome</keyword>
<accession>A0ABR3AQW8</accession>
<feature type="compositionally biased region" description="Low complexity" evidence="10">
    <location>
        <begin position="437"/>
        <end position="449"/>
    </location>
</feature>
<feature type="compositionally biased region" description="Low complexity" evidence="10">
    <location>
        <begin position="552"/>
        <end position="565"/>
    </location>
</feature>
<evidence type="ECO:0000256" key="4">
    <source>
        <dbReference type="ARBA" id="ARBA00022741"/>
    </source>
</evidence>
<feature type="compositionally biased region" description="Polar residues" evidence="10">
    <location>
        <begin position="566"/>
        <end position="582"/>
    </location>
</feature>
<keyword evidence="6 9" id="KW-0067">ATP-binding</keyword>
<feature type="binding site" evidence="9">
    <location>
        <position position="92"/>
    </location>
    <ligand>
        <name>ATP</name>
        <dbReference type="ChEBI" id="CHEBI:30616"/>
    </ligand>
</feature>
<evidence type="ECO:0000256" key="1">
    <source>
        <dbReference type="ARBA" id="ARBA00012513"/>
    </source>
</evidence>
<dbReference type="PROSITE" id="PS00108">
    <property type="entry name" value="PROTEIN_KINASE_ST"/>
    <property type="match status" value="1"/>
</dbReference>
<dbReference type="PROSITE" id="PS50011">
    <property type="entry name" value="PROTEIN_KINASE_DOM"/>
    <property type="match status" value="1"/>
</dbReference>
<dbReference type="PANTHER" id="PTHR24346:SF110">
    <property type="entry name" value="NON-SPECIFIC SERINE_THREONINE PROTEIN KINASE"/>
    <property type="match status" value="1"/>
</dbReference>
<evidence type="ECO:0000256" key="6">
    <source>
        <dbReference type="ARBA" id="ARBA00022840"/>
    </source>
</evidence>
<evidence type="ECO:0000256" key="9">
    <source>
        <dbReference type="PROSITE-ProRule" id="PRU10141"/>
    </source>
</evidence>
<feature type="compositionally biased region" description="Low complexity" evidence="10">
    <location>
        <begin position="483"/>
        <end position="495"/>
    </location>
</feature>
<evidence type="ECO:0000259" key="11">
    <source>
        <dbReference type="PROSITE" id="PS50011"/>
    </source>
</evidence>